<dbReference type="GeneID" id="85437481"/>
<dbReference type="Pfam" id="PF12296">
    <property type="entry name" value="HsbA"/>
    <property type="match status" value="1"/>
</dbReference>
<protein>
    <submittedName>
        <fullName evidence="2">Hydrophobic surface binding protein A-domain-containing protein</fullName>
    </submittedName>
</protein>
<dbReference type="Gene3D" id="1.20.1280.140">
    <property type="match status" value="1"/>
</dbReference>
<name>A0AAD8V1P7_9PEZI</name>
<keyword evidence="3" id="KW-1185">Reference proteome</keyword>
<dbReference type="Proteomes" id="UP001230504">
    <property type="component" value="Unassembled WGS sequence"/>
</dbReference>
<feature type="signal peptide" evidence="1">
    <location>
        <begin position="1"/>
        <end position="19"/>
    </location>
</feature>
<dbReference type="EMBL" id="JAHLJV010000043">
    <property type="protein sequence ID" value="KAK1585576.1"/>
    <property type="molecule type" value="Genomic_DNA"/>
</dbReference>
<dbReference type="AlphaFoldDB" id="A0AAD8V1P7"/>
<organism evidence="2 3">
    <name type="scientific">Colletotrichum navitas</name>
    <dbReference type="NCBI Taxonomy" id="681940"/>
    <lineage>
        <taxon>Eukaryota</taxon>
        <taxon>Fungi</taxon>
        <taxon>Dikarya</taxon>
        <taxon>Ascomycota</taxon>
        <taxon>Pezizomycotina</taxon>
        <taxon>Sordariomycetes</taxon>
        <taxon>Hypocreomycetidae</taxon>
        <taxon>Glomerellales</taxon>
        <taxon>Glomerellaceae</taxon>
        <taxon>Colletotrichum</taxon>
        <taxon>Colletotrichum graminicola species complex</taxon>
    </lineage>
</organism>
<dbReference type="PANTHER" id="PTHR38123">
    <property type="entry name" value="CELL WALL SERINE-THREONINE-RICH GALACTOMANNOPROTEIN MP1 (AFU_ORTHOLOGUE AFUA_4G03240)"/>
    <property type="match status" value="1"/>
</dbReference>
<dbReference type="InterPro" id="IPR021054">
    <property type="entry name" value="Cell_wall_mannoprotein_1"/>
</dbReference>
<feature type="chain" id="PRO_5042178799" evidence="1">
    <location>
        <begin position="20"/>
        <end position="206"/>
    </location>
</feature>
<feature type="non-terminal residue" evidence="2">
    <location>
        <position position="206"/>
    </location>
</feature>
<proteinExistence type="predicted"/>
<dbReference type="RefSeq" id="XP_060412597.1">
    <property type="nucleotide sequence ID" value="XM_060553241.1"/>
</dbReference>
<evidence type="ECO:0000256" key="1">
    <source>
        <dbReference type="SAM" id="SignalP"/>
    </source>
</evidence>
<sequence>MHPPQLVLALVGQAAIAAAMPLQSLWAGEMGKRAPGDADAIEKALTPVSQSLTTLDNAILALDGGPVSANNLLIASQQTQTVTEQATAKIQGAGDLGIFRAARLRRTTDDLVDQTTTTINDLVSRKPILDNMGVSAVALDSLQKQKASTVALTAALEDKVPRIGQRIAADSRSKIESVLDQGIAAYSVPAPAAAPAPPAAAVPAPP</sequence>
<reference evidence="2" key="1">
    <citation type="submission" date="2021-06" db="EMBL/GenBank/DDBJ databases">
        <title>Comparative genomics, transcriptomics and evolutionary studies reveal genomic signatures of adaptation to plant cell wall in hemibiotrophic fungi.</title>
        <authorList>
            <consortium name="DOE Joint Genome Institute"/>
            <person name="Baroncelli R."/>
            <person name="Diaz J.F."/>
            <person name="Benocci T."/>
            <person name="Peng M."/>
            <person name="Battaglia E."/>
            <person name="Haridas S."/>
            <person name="Andreopoulos W."/>
            <person name="Labutti K."/>
            <person name="Pangilinan J."/>
            <person name="Floch G.L."/>
            <person name="Makela M.R."/>
            <person name="Henrissat B."/>
            <person name="Grigoriev I.V."/>
            <person name="Crouch J.A."/>
            <person name="De Vries R.P."/>
            <person name="Sukno S.A."/>
            <person name="Thon M.R."/>
        </authorList>
    </citation>
    <scope>NUCLEOTIDE SEQUENCE</scope>
    <source>
        <strain evidence="2">CBS 125086</strain>
    </source>
</reference>
<dbReference type="GO" id="GO:0005576">
    <property type="term" value="C:extracellular region"/>
    <property type="evidence" value="ECO:0007669"/>
    <property type="project" value="TreeGrafter"/>
</dbReference>
<accession>A0AAD8V1P7</accession>
<gene>
    <name evidence="2" type="ORF">LY79DRAFT_477109</name>
</gene>
<evidence type="ECO:0000313" key="3">
    <source>
        <dbReference type="Proteomes" id="UP001230504"/>
    </source>
</evidence>
<keyword evidence="1" id="KW-0732">Signal</keyword>
<evidence type="ECO:0000313" key="2">
    <source>
        <dbReference type="EMBL" id="KAK1585576.1"/>
    </source>
</evidence>
<comment type="caution">
    <text evidence="2">The sequence shown here is derived from an EMBL/GenBank/DDBJ whole genome shotgun (WGS) entry which is preliminary data.</text>
</comment>
<dbReference type="PANTHER" id="PTHR38123:SF1">
    <property type="entry name" value="HYDROPHOBIC SURFACE BINDING PROTEIN"/>
    <property type="match status" value="1"/>
</dbReference>